<sequence>MHHFSVFCSMSSYCLHSLTLKNKTI</sequence>
<reference evidence="1" key="1">
    <citation type="submission" date="2014-11" db="EMBL/GenBank/DDBJ databases">
        <authorList>
            <person name="Amaro Gonzalez C."/>
        </authorList>
    </citation>
    <scope>NUCLEOTIDE SEQUENCE</scope>
</reference>
<protein>
    <submittedName>
        <fullName evidence="1">Uncharacterized protein</fullName>
    </submittedName>
</protein>
<name>A0A0E9QVJ0_ANGAN</name>
<accession>A0A0E9QVJ0</accession>
<evidence type="ECO:0000313" key="1">
    <source>
        <dbReference type="EMBL" id="JAH20250.1"/>
    </source>
</evidence>
<dbReference type="AlphaFoldDB" id="A0A0E9QVJ0"/>
<dbReference type="EMBL" id="GBXM01088327">
    <property type="protein sequence ID" value="JAH20250.1"/>
    <property type="molecule type" value="Transcribed_RNA"/>
</dbReference>
<proteinExistence type="predicted"/>
<organism evidence="1">
    <name type="scientific">Anguilla anguilla</name>
    <name type="common">European freshwater eel</name>
    <name type="synonym">Muraena anguilla</name>
    <dbReference type="NCBI Taxonomy" id="7936"/>
    <lineage>
        <taxon>Eukaryota</taxon>
        <taxon>Metazoa</taxon>
        <taxon>Chordata</taxon>
        <taxon>Craniata</taxon>
        <taxon>Vertebrata</taxon>
        <taxon>Euteleostomi</taxon>
        <taxon>Actinopterygii</taxon>
        <taxon>Neopterygii</taxon>
        <taxon>Teleostei</taxon>
        <taxon>Anguilliformes</taxon>
        <taxon>Anguillidae</taxon>
        <taxon>Anguilla</taxon>
    </lineage>
</organism>
<reference evidence="1" key="2">
    <citation type="journal article" date="2015" name="Fish Shellfish Immunol.">
        <title>Early steps in the European eel (Anguilla anguilla)-Vibrio vulnificus interaction in the gills: Role of the RtxA13 toxin.</title>
        <authorList>
            <person name="Callol A."/>
            <person name="Pajuelo D."/>
            <person name="Ebbesson L."/>
            <person name="Teles M."/>
            <person name="MacKenzie S."/>
            <person name="Amaro C."/>
        </authorList>
    </citation>
    <scope>NUCLEOTIDE SEQUENCE</scope>
</reference>